<dbReference type="Pfam" id="PF00270">
    <property type="entry name" value="DEAD"/>
    <property type="match status" value="1"/>
</dbReference>
<dbReference type="Gene3D" id="1.10.10.1440">
    <property type="entry name" value="PHAX RNA-binding domain"/>
    <property type="match status" value="1"/>
</dbReference>
<evidence type="ECO:0000256" key="1">
    <source>
        <dbReference type="ARBA" id="ARBA00022741"/>
    </source>
</evidence>
<dbReference type="GO" id="GO:0003676">
    <property type="term" value="F:nucleic acid binding"/>
    <property type="evidence" value="ECO:0007669"/>
    <property type="project" value="InterPro"/>
</dbReference>
<proteinExistence type="predicted"/>
<dbReference type="InterPro" id="IPR014001">
    <property type="entry name" value="Helicase_ATP-bd"/>
</dbReference>
<evidence type="ECO:0000313" key="8">
    <source>
        <dbReference type="Proteomes" id="UP000747110"/>
    </source>
</evidence>
<dbReference type="PROSITE" id="PS51194">
    <property type="entry name" value="HELICASE_CTER"/>
    <property type="match status" value="1"/>
</dbReference>
<evidence type="ECO:0000313" key="7">
    <source>
        <dbReference type="EMBL" id="GIM01158.1"/>
    </source>
</evidence>
<feature type="domain" description="Helicase C-terminal" evidence="5">
    <location>
        <begin position="802"/>
        <end position="969"/>
    </location>
</feature>
<evidence type="ECO:0000256" key="3">
    <source>
        <dbReference type="SAM" id="Coils"/>
    </source>
</evidence>
<dbReference type="SMART" id="SM00487">
    <property type="entry name" value="DEXDc"/>
    <property type="match status" value="1"/>
</dbReference>
<dbReference type="Pfam" id="PF00271">
    <property type="entry name" value="Helicase_C"/>
    <property type="match status" value="1"/>
</dbReference>
<dbReference type="PANTHER" id="PTHR14074:SF16">
    <property type="entry name" value="ANTIVIRAL INNATE IMMUNE RESPONSE RECEPTOR RIG-I"/>
    <property type="match status" value="1"/>
</dbReference>
<dbReference type="InterPro" id="IPR051363">
    <property type="entry name" value="RLR_Helicase"/>
</dbReference>
<feature type="coiled-coil region" evidence="3">
    <location>
        <begin position="111"/>
        <end position="138"/>
    </location>
</feature>
<evidence type="ECO:0008006" key="9">
    <source>
        <dbReference type="Google" id="ProtNLM"/>
    </source>
</evidence>
<sequence>MAASGPHWTETLPSLAACGLLPKLPPLAQLRQRVDNELKLPFTPVSHVAVPGAEHLFDSKRLYKAVHSCVQEVYDIPPHTKPVATLLISSMAMEDYVRSHSTKARLLASQLAIINRAVEEQKAKAEKATADNEHEELVKFLSTASKGEIVEKLLGVLGEPREQRDQLMGIVKKYSLEDLAAILSATKRAFAQGDTDRADGSGSRTMGGVFFREVKRYKSTVNWAAIQATRPSLPPLWSHQRDLVAAVLLSWGLQLPREVLEVPGGGGGGSGGDGEVEMVEGALRSRWQKLARGWSRNWLVSSPTNSGKTRMFVEVARGVIESKPSGVCAIIVVLVPSVILTTQHVTDFEKAQLPRTQSSPYSSDNPLTLKAWMGLRTAAFAGIISSVVVATADSFLNLLQIGAASISDVDLLILDEAHHCKGDHPYARVMSIYGKTPMEARRPRVLAVTASPASETDMATLNQCMDDLLRRLDARLYLVDPEHPDVASVLSEPSLIEDSVKMRQIDHEIMTTLQVFALNAGMEIEKALATTVRAVGKVAIKEKEDLSQALLDAIDGCIADCASTSNKPLVTRLDQLGQWLAMARKFASTYKCPNLDLAARLLDIVRKSIELLEDAGFEGALPFLARKSVLLCTDELKVHGGVGGGTFRIQAFPQCSKPTRLRNEMSMAAIQAGSADDDAGVTKDPVAATATLACSPASVGPVATDSDGANGCSMPQVLSSLAAMAAIIAPARDLAIQAEGSGSAAALPGNSCDDIPLRVSNLLKDLLTSEESRLWLGDTNLVEHCFGSGEFKEERTFPKFWALLRYLQRYRDKPNFHGIVFVRTRQAVFYVADMIRRAAQLQFVEVLELIGHSHTNKRTSLSPEEDRHGRGMSDSQQQQVLRLFKEPGRKVLVATSAAEEGLDVPSCEFVVRYNAAATGIQLLQSRGRARQRVSEFCSILQDGTLDTSLHAKSRLEEANMHAWQRMSMD</sequence>
<dbReference type="InterPro" id="IPR001650">
    <property type="entry name" value="Helicase_C-like"/>
</dbReference>
<dbReference type="EMBL" id="BNCP01000008">
    <property type="protein sequence ID" value="GIL76451.1"/>
    <property type="molecule type" value="Genomic_DNA"/>
</dbReference>
<dbReference type="PANTHER" id="PTHR14074">
    <property type="entry name" value="HELICASE WITH DEATH DOMAIN-RELATED"/>
    <property type="match status" value="1"/>
</dbReference>
<comment type="caution">
    <text evidence="6">The sequence shown here is derived from an EMBL/GenBank/DDBJ whole genome shotgun (WGS) entry which is preliminary data.</text>
</comment>
<gene>
    <name evidence="6" type="ORF">Vretifemale_6008</name>
    <name evidence="7" type="ORF">Vretimale_5983</name>
</gene>
<dbReference type="InterPro" id="IPR019385">
    <property type="entry name" value="PHAX_RNA-binding_domain"/>
</dbReference>
<reference evidence="6" key="1">
    <citation type="journal article" date="2021" name="Proc. Natl. Acad. Sci. U.S.A.">
        <title>Three genomes in the algal genus Volvox reveal the fate of a haploid sex-determining region after a transition to homothallism.</title>
        <authorList>
            <person name="Yamamoto K."/>
            <person name="Hamaji T."/>
            <person name="Kawai-Toyooka H."/>
            <person name="Matsuzaki R."/>
            <person name="Takahashi F."/>
            <person name="Nishimura Y."/>
            <person name="Kawachi M."/>
            <person name="Noguchi H."/>
            <person name="Minakuchi Y."/>
            <person name="Umen J.G."/>
            <person name="Toyoda A."/>
            <person name="Nozaki H."/>
        </authorList>
    </citation>
    <scope>NUCLEOTIDE SEQUENCE</scope>
    <source>
        <strain evidence="7">NIES-3785</strain>
        <strain evidence="6">NIES-3786</strain>
    </source>
</reference>
<evidence type="ECO:0000256" key="2">
    <source>
        <dbReference type="ARBA" id="ARBA00022840"/>
    </source>
</evidence>
<dbReference type="AlphaFoldDB" id="A0A8J4C971"/>
<dbReference type="InterPro" id="IPR011545">
    <property type="entry name" value="DEAD/DEAH_box_helicase_dom"/>
</dbReference>
<dbReference type="EMBL" id="BNCQ01000008">
    <property type="protein sequence ID" value="GIM01158.1"/>
    <property type="molecule type" value="Genomic_DNA"/>
</dbReference>
<dbReference type="PROSITE" id="PS51192">
    <property type="entry name" value="HELICASE_ATP_BIND_1"/>
    <property type="match status" value="1"/>
</dbReference>
<dbReference type="OrthoDB" id="1469196at2759"/>
<dbReference type="Proteomes" id="UP000747110">
    <property type="component" value="Unassembled WGS sequence"/>
</dbReference>
<keyword evidence="3" id="KW-0175">Coiled coil</keyword>
<organism evidence="6 8">
    <name type="scientific">Volvox reticuliferus</name>
    <dbReference type="NCBI Taxonomy" id="1737510"/>
    <lineage>
        <taxon>Eukaryota</taxon>
        <taxon>Viridiplantae</taxon>
        <taxon>Chlorophyta</taxon>
        <taxon>core chlorophytes</taxon>
        <taxon>Chlorophyceae</taxon>
        <taxon>CS clade</taxon>
        <taxon>Chlamydomonadales</taxon>
        <taxon>Volvocaceae</taxon>
        <taxon>Volvox</taxon>
    </lineage>
</organism>
<dbReference type="Pfam" id="PF10258">
    <property type="entry name" value="PHAX_RNA-bd"/>
    <property type="match status" value="1"/>
</dbReference>
<dbReference type="Proteomes" id="UP000722791">
    <property type="component" value="Unassembled WGS sequence"/>
</dbReference>
<dbReference type="Gene3D" id="3.40.50.300">
    <property type="entry name" value="P-loop containing nucleotide triphosphate hydrolases"/>
    <property type="match status" value="2"/>
</dbReference>
<evidence type="ECO:0000259" key="5">
    <source>
        <dbReference type="PROSITE" id="PS51194"/>
    </source>
</evidence>
<dbReference type="GO" id="GO:0005524">
    <property type="term" value="F:ATP binding"/>
    <property type="evidence" value="ECO:0007669"/>
    <property type="project" value="UniProtKB-KW"/>
</dbReference>
<evidence type="ECO:0000313" key="6">
    <source>
        <dbReference type="EMBL" id="GIL76451.1"/>
    </source>
</evidence>
<dbReference type="InterPro" id="IPR027417">
    <property type="entry name" value="P-loop_NTPase"/>
</dbReference>
<protein>
    <recommendedName>
        <fullName evidence="9">RNA helicase</fullName>
    </recommendedName>
</protein>
<name>A0A8J4C971_9CHLO</name>
<dbReference type="InterPro" id="IPR038092">
    <property type="entry name" value="PHAX_RNA-binding_sf"/>
</dbReference>
<accession>A0A8J4C971</accession>
<dbReference type="SMART" id="SM00490">
    <property type="entry name" value="HELICc"/>
    <property type="match status" value="1"/>
</dbReference>
<keyword evidence="2" id="KW-0067">ATP-binding</keyword>
<keyword evidence="1" id="KW-0547">Nucleotide-binding</keyword>
<evidence type="ECO:0000259" key="4">
    <source>
        <dbReference type="PROSITE" id="PS51192"/>
    </source>
</evidence>
<feature type="domain" description="Helicase ATP-binding" evidence="4">
    <location>
        <begin position="289"/>
        <end position="470"/>
    </location>
</feature>
<dbReference type="SUPFAM" id="SSF52540">
    <property type="entry name" value="P-loop containing nucleoside triphosphate hydrolases"/>
    <property type="match status" value="1"/>
</dbReference>
<keyword evidence="8" id="KW-1185">Reference proteome</keyword>
<dbReference type="GO" id="GO:0005737">
    <property type="term" value="C:cytoplasm"/>
    <property type="evidence" value="ECO:0007669"/>
    <property type="project" value="TreeGrafter"/>
</dbReference>